<reference evidence="9 10" key="1">
    <citation type="submission" date="2014-09" db="EMBL/GenBank/DDBJ databases">
        <title>Draft genome sequence of an obligately methylotrophic methanogen, Methanococcoides methylutens, isolated from marine sediment.</title>
        <authorList>
            <person name="Guan Y."/>
            <person name="Ngugi D.K."/>
            <person name="Blom J."/>
            <person name="Ali S."/>
            <person name="Ferry J.G."/>
            <person name="Stingl U."/>
        </authorList>
    </citation>
    <scope>NUCLEOTIDE SEQUENCE [LARGE SCALE GENOMIC DNA]</scope>
    <source>
        <strain evidence="9 10">DSM 2657</strain>
    </source>
</reference>
<feature type="domain" description="PAC" evidence="8">
    <location>
        <begin position="331"/>
        <end position="381"/>
    </location>
</feature>
<evidence type="ECO:0000256" key="3">
    <source>
        <dbReference type="ARBA" id="ARBA00022553"/>
    </source>
</evidence>
<dbReference type="PROSITE" id="PS50112">
    <property type="entry name" value="PAS"/>
    <property type="match status" value="3"/>
</dbReference>
<evidence type="ECO:0000259" key="8">
    <source>
        <dbReference type="PROSITE" id="PS50113"/>
    </source>
</evidence>
<feature type="domain" description="PAS" evidence="7">
    <location>
        <begin position="21"/>
        <end position="52"/>
    </location>
</feature>
<dbReference type="InterPro" id="IPR035965">
    <property type="entry name" value="PAS-like_dom_sf"/>
</dbReference>
<dbReference type="SUPFAM" id="SSF55785">
    <property type="entry name" value="PYP-like sensor domain (PAS domain)"/>
    <property type="match status" value="5"/>
</dbReference>
<comment type="caution">
    <text evidence="9">The sequence shown here is derived from an EMBL/GenBank/DDBJ whole genome shotgun (WGS) entry which is preliminary data.</text>
</comment>
<feature type="domain" description="PAC" evidence="8">
    <location>
        <begin position="207"/>
        <end position="257"/>
    </location>
</feature>
<keyword evidence="6" id="KW-0175">Coiled coil</keyword>
<dbReference type="Pfam" id="PF00989">
    <property type="entry name" value="PAS"/>
    <property type="match status" value="1"/>
</dbReference>
<dbReference type="AlphaFoldDB" id="A0A099T2S2"/>
<dbReference type="GO" id="GO:0006355">
    <property type="term" value="P:regulation of DNA-templated transcription"/>
    <property type="evidence" value="ECO:0007669"/>
    <property type="project" value="InterPro"/>
</dbReference>
<comment type="catalytic activity">
    <reaction evidence="1">
        <text>ATP + protein L-histidine = ADP + protein N-phospho-L-histidine.</text>
        <dbReference type="EC" id="2.7.13.3"/>
    </reaction>
</comment>
<evidence type="ECO:0000313" key="10">
    <source>
        <dbReference type="Proteomes" id="UP000029859"/>
    </source>
</evidence>
<proteinExistence type="predicted"/>
<feature type="domain" description="PAS" evidence="7">
    <location>
        <begin position="135"/>
        <end position="205"/>
    </location>
</feature>
<evidence type="ECO:0000313" key="9">
    <source>
        <dbReference type="EMBL" id="KGK99422.1"/>
    </source>
</evidence>
<protein>
    <recommendedName>
        <fullName evidence="2">histidine kinase</fullName>
        <ecNumber evidence="2">2.7.13.3</ecNumber>
    </recommendedName>
</protein>
<evidence type="ECO:0000256" key="1">
    <source>
        <dbReference type="ARBA" id="ARBA00000085"/>
    </source>
</evidence>
<feature type="domain" description="PAC" evidence="8">
    <location>
        <begin position="89"/>
        <end position="141"/>
    </location>
</feature>
<dbReference type="NCBIfam" id="TIGR00229">
    <property type="entry name" value="sensory_box"/>
    <property type="match status" value="4"/>
</dbReference>
<dbReference type="InterPro" id="IPR052162">
    <property type="entry name" value="Sensor_kinase/Photoreceptor"/>
</dbReference>
<accession>A0A099T2S2</accession>
<dbReference type="OrthoDB" id="230688at2157"/>
<keyword evidence="4" id="KW-0808">Transferase</keyword>
<dbReference type="InterPro" id="IPR013767">
    <property type="entry name" value="PAS_fold"/>
</dbReference>
<dbReference type="GO" id="GO:0004673">
    <property type="term" value="F:protein histidine kinase activity"/>
    <property type="evidence" value="ECO:0007669"/>
    <property type="project" value="UniProtKB-EC"/>
</dbReference>
<keyword evidence="10" id="KW-1185">Reference proteome</keyword>
<dbReference type="CDD" id="cd00130">
    <property type="entry name" value="PAS"/>
    <property type="match status" value="5"/>
</dbReference>
<organism evidence="9 10">
    <name type="scientific">Methanococcoides methylutens</name>
    <dbReference type="NCBI Taxonomy" id="2226"/>
    <lineage>
        <taxon>Archaea</taxon>
        <taxon>Methanobacteriati</taxon>
        <taxon>Methanobacteriota</taxon>
        <taxon>Stenosarchaea group</taxon>
        <taxon>Methanomicrobia</taxon>
        <taxon>Methanosarcinales</taxon>
        <taxon>Methanosarcinaceae</taxon>
        <taxon>Methanococcoides</taxon>
    </lineage>
</organism>
<name>A0A099T2S2_METMT</name>
<gene>
    <name evidence="9" type="ORF">LI82_02465</name>
</gene>
<dbReference type="Gene3D" id="3.30.450.20">
    <property type="entry name" value="PAS domain"/>
    <property type="match status" value="5"/>
</dbReference>
<feature type="domain" description="PAS" evidence="7">
    <location>
        <begin position="502"/>
        <end position="571"/>
    </location>
</feature>
<dbReference type="InterPro" id="IPR013656">
    <property type="entry name" value="PAS_4"/>
</dbReference>
<feature type="coiled-coil region" evidence="6">
    <location>
        <begin position="241"/>
        <end position="268"/>
    </location>
</feature>
<dbReference type="PANTHER" id="PTHR43304">
    <property type="entry name" value="PHYTOCHROME-LIKE PROTEIN CPH1"/>
    <property type="match status" value="1"/>
</dbReference>
<dbReference type="SMART" id="SM00091">
    <property type="entry name" value="PAS"/>
    <property type="match status" value="5"/>
</dbReference>
<dbReference type="Pfam" id="PF08448">
    <property type="entry name" value="PAS_4"/>
    <property type="match status" value="2"/>
</dbReference>
<dbReference type="InterPro" id="IPR000014">
    <property type="entry name" value="PAS"/>
</dbReference>
<dbReference type="RefSeq" id="WP_048193364.1">
    <property type="nucleotide sequence ID" value="NZ_CAAGSM010000001.1"/>
</dbReference>
<evidence type="ECO:0000256" key="2">
    <source>
        <dbReference type="ARBA" id="ARBA00012438"/>
    </source>
</evidence>
<dbReference type="PROSITE" id="PS50113">
    <property type="entry name" value="PAC"/>
    <property type="match status" value="3"/>
</dbReference>
<dbReference type="EMBL" id="JRHO01000008">
    <property type="protein sequence ID" value="KGK99422.1"/>
    <property type="molecule type" value="Genomic_DNA"/>
</dbReference>
<dbReference type="SMART" id="SM00086">
    <property type="entry name" value="PAC"/>
    <property type="match status" value="3"/>
</dbReference>
<evidence type="ECO:0000259" key="7">
    <source>
        <dbReference type="PROSITE" id="PS50112"/>
    </source>
</evidence>
<evidence type="ECO:0000256" key="4">
    <source>
        <dbReference type="ARBA" id="ARBA00022679"/>
    </source>
</evidence>
<dbReference type="PANTHER" id="PTHR43304:SF1">
    <property type="entry name" value="PAC DOMAIN-CONTAINING PROTEIN"/>
    <property type="match status" value="1"/>
</dbReference>
<sequence>MTTNLKKQISTFEKELTLKNQAIESTINAIALTDIEGEILYINSSFLKMFGFDNKNDFLSRNATNFWNNQTEATEIVKIIKCIQETGYWSGELTAKRRDGSKLITLFSANFIRNKSKKPVAMMASFIDISKQKELENDLETIFNSINDEIAIFAADGQFVEANQVTFDKLGYTKDELMQMTVMDITPPEFKEALREQIFKKIEQGGGIVETVSKHKDGSLVSIELNIRPIEYKGNPATITVARDTTERKKAEAALKASEEKYSSLVENGNDGIVIIQDKLLKFVNQKFMDISRFSKNELLGNSFFDLVSIEYRELAQKRHSQRFYSNDVPNHYEIDILSENGSLVPVEISGSIIEFEGKPANMAIIRDITERKNMEQKLRQADLKNQTILNALPDMIFECTIDGIIIDYRPSSEIDTYVQAKDFLGKKFNDVFPKNIAERIISSIEKVIQTKELQRFDYHLLIDEKINYFEARVVLSREDSILAIVSDITDRKLAESELKKSEEKYSALVENGNDGIIIVQDGLLKYANSKMMEMTGYNLEEAIGKPFLEYVYDDHRDLVFDKYKQKLKNGGKLQSRYEFDILSKDRNKI</sequence>
<keyword evidence="5" id="KW-0418">Kinase</keyword>
<dbReference type="Proteomes" id="UP000029859">
    <property type="component" value="Unassembled WGS sequence"/>
</dbReference>
<evidence type="ECO:0000256" key="6">
    <source>
        <dbReference type="SAM" id="Coils"/>
    </source>
</evidence>
<dbReference type="Pfam" id="PF13426">
    <property type="entry name" value="PAS_9"/>
    <property type="match status" value="2"/>
</dbReference>
<dbReference type="InterPro" id="IPR001610">
    <property type="entry name" value="PAC"/>
</dbReference>
<evidence type="ECO:0000256" key="5">
    <source>
        <dbReference type="ARBA" id="ARBA00022777"/>
    </source>
</evidence>
<dbReference type="EC" id="2.7.13.3" evidence="2"/>
<keyword evidence="3" id="KW-0597">Phosphoprotein</keyword>
<dbReference type="InterPro" id="IPR000700">
    <property type="entry name" value="PAS-assoc_C"/>
</dbReference>